<evidence type="ECO:0000259" key="11">
    <source>
        <dbReference type="Pfam" id="PF02771"/>
    </source>
</evidence>
<dbReference type="PIRSF" id="PIRSF016578">
    <property type="entry name" value="HsaA"/>
    <property type="match status" value="1"/>
</dbReference>
<sequence length="388" mass="41294">MTDTSFIESDERRALREAVAAMAANYGQEYYLAKARAGQHTDELWAEAGKLGFLGVNLPEEYGGGGAGMYELSLVMEEMSANGCGLLMMVVSPAINGTIISKFGTDEQKQRWIPGIADGTLTMAFAITEPDAGSNSHRITTTARRDGGDWILKGQKTFISGVDQAQAVLVVGRTEEAKTGNLRPALFVVPTDAPGFSYTPIEMELVSPERQFQVFLDDVRLPADALVGSEDAAIAQLFAGLNPERIMGAASAVGMGRLAIDRAVDYVKTRQVWKTPIGSHQGIAHPLAANHVEIELAKLMMQKAATLYDSGDDVGAAEAANMAKYAAGEASTRAVDQAVQSLGGNGLTKEYGIAAAITSSRLARIAPVSREMILNFVAQTSLGLPRSY</sequence>
<dbReference type="GO" id="GO:0050660">
    <property type="term" value="F:flavin adenine dinucleotide binding"/>
    <property type="evidence" value="ECO:0007669"/>
    <property type="project" value="InterPro"/>
</dbReference>
<dbReference type="Pfam" id="PF02771">
    <property type="entry name" value="Acyl-CoA_dh_N"/>
    <property type="match status" value="1"/>
</dbReference>
<comment type="cofactor">
    <cofactor evidence="1 8">
        <name>FAD</name>
        <dbReference type="ChEBI" id="CHEBI:57692"/>
    </cofactor>
</comment>
<dbReference type="RefSeq" id="WP_069391381.1">
    <property type="nucleotide sequence ID" value="NZ_AP022594.1"/>
</dbReference>
<feature type="domain" description="Acyl-CoA dehydrogenase/oxidase N-terminal" evidence="11">
    <location>
        <begin position="9"/>
        <end position="119"/>
    </location>
</feature>
<gene>
    <name evidence="12" type="ORF">B8W67_08735</name>
</gene>
<keyword evidence="3 8" id="KW-0285">Flavoprotein</keyword>
<dbReference type="InterPro" id="IPR006091">
    <property type="entry name" value="Acyl-CoA_Oxase/DH_mid-dom"/>
</dbReference>
<dbReference type="InterPro" id="IPR036250">
    <property type="entry name" value="AcylCo_DH-like_C"/>
</dbReference>
<keyword evidence="5 8" id="KW-0560">Oxidoreductase</keyword>
<feature type="domain" description="Acyl-CoA dehydrogenase/oxidase C-terminal" evidence="9">
    <location>
        <begin position="239"/>
        <end position="380"/>
    </location>
</feature>
<evidence type="ECO:0000313" key="12">
    <source>
        <dbReference type="EMBL" id="OSC33917.1"/>
    </source>
</evidence>
<dbReference type="SUPFAM" id="SSF47203">
    <property type="entry name" value="Acyl-CoA dehydrogenase C-terminal domain-like"/>
    <property type="match status" value="1"/>
</dbReference>
<evidence type="ECO:0000256" key="3">
    <source>
        <dbReference type="ARBA" id="ARBA00022630"/>
    </source>
</evidence>
<dbReference type="EMBL" id="NCXO01000015">
    <property type="protein sequence ID" value="OSC33917.1"/>
    <property type="molecule type" value="Genomic_DNA"/>
</dbReference>
<dbReference type="PANTHER" id="PTHR48083:SF1">
    <property type="entry name" value="DEHYDROGENASE, PUTATIVE (AFU_ORTHOLOGUE AFUA_7G06510)-RELATED"/>
    <property type="match status" value="1"/>
</dbReference>
<dbReference type="InterPro" id="IPR046373">
    <property type="entry name" value="Acyl-CoA_Oxase/DH_mid-dom_sf"/>
</dbReference>
<dbReference type="GO" id="GO:0033539">
    <property type="term" value="P:fatty acid beta-oxidation using acyl-CoA dehydrogenase"/>
    <property type="evidence" value="ECO:0007669"/>
    <property type="project" value="TreeGrafter"/>
</dbReference>
<evidence type="ECO:0000256" key="8">
    <source>
        <dbReference type="RuleBase" id="RU362125"/>
    </source>
</evidence>
<keyword evidence="13" id="KW-1185">Reference proteome</keyword>
<evidence type="ECO:0000259" key="9">
    <source>
        <dbReference type="Pfam" id="PF00441"/>
    </source>
</evidence>
<dbReference type="Pfam" id="PF00441">
    <property type="entry name" value="Acyl-CoA_dh_1"/>
    <property type="match status" value="1"/>
</dbReference>
<proteinExistence type="inferred from homology"/>
<feature type="domain" description="Acyl-CoA oxidase/dehydrogenase middle" evidence="10">
    <location>
        <begin position="124"/>
        <end position="204"/>
    </location>
</feature>
<dbReference type="InterPro" id="IPR050741">
    <property type="entry name" value="Acyl-CoA_dehydrogenase"/>
</dbReference>
<dbReference type="GO" id="GO:0005737">
    <property type="term" value="C:cytoplasm"/>
    <property type="evidence" value="ECO:0007669"/>
    <property type="project" value="TreeGrafter"/>
</dbReference>
<dbReference type="OrthoDB" id="8876745at2"/>
<dbReference type="FunFam" id="1.20.140.10:FF:000012">
    <property type="entry name" value="Acyl-CoA dehydrogenase fadE12"/>
    <property type="match status" value="1"/>
</dbReference>
<comment type="caution">
    <text evidence="12">The sequence shown here is derived from an EMBL/GenBank/DDBJ whole genome shotgun (WGS) entry which is preliminary data.</text>
</comment>
<keyword evidence="4 8" id="KW-0274">FAD</keyword>
<dbReference type="FunFam" id="2.40.110.10:FF:000002">
    <property type="entry name" value="Acyl-CoA dehydrogenase fadE12"/>
    <property type="match status" value="1"/>
</dbReference>
<dbReference type="CDD" id="cd00567">
    <property type="entry name" value="ACAD"/>
    <property type="match status" value="1"/>
</dbReference>
<dbReference type="AlphaFoldDB" id="A0A7I7SJG2"/>
<dbReference type="Gene3D" id="1.20.140.10">
    <property type="entry name" value="Butyryl-CoA Dehydrogenase, subunit A, domain 3"/>
    <property type="match status" value="1"/>
</dbReference>
<name>A0A7I7SJG2_9MYCO</name>
<dbReference type="GO" id="GO:0003995">
    <property type="term" value="F:acyl-CoA dehydrogenase activity"/>
    <property type="evidence" value="ECO:0007669"/>
    <property type="project" value="TreeGrafter"/>
</dbReference>
<dbReference type="InterPro" id="IPR013786">
    <property type="entry name" value="AcylCoA_DH/ox_N"/>
</dbReference>
<organism evidence="12 13">
    <name type="scientific">Mycolicibacillus koreensis</name>
    <dbReference type="NCBI Taxonomy" id="1069220"/>
    <lineage>
        <taxon>Bacteria</taxon>
        <taxon>Bacillati</taxon>
        <taxon>Actinomycetota</taxon>
        <taxon>Actinomycetes</taxon>
        <taxon>Mycobacteriales</taxon>
        <taxon>Mycobacteriaceae</taxon>
        <taxon>Mycolicibacillus</taxon>
    </lineage>
</organism>
<comment type="catalytic activity">
    <reaction evidence="6">
        <text>a 2,3-saturated acyl-CoA + A = a 2,3-dehydroacyl-CoA + AH2</text>
        <dbReference type="Rhea" id="RHEA:48608"/>
        <dbReference type="ChEBI" id="CHEBI:13193"/>
        <dbReference type="ChEBI" id="CHEBI:17499"/>
        <dbReference type="ChEBI" id="CHEBI:60015"/>
        <dbReference type="ChEBI" id="CHEBI:65111"/>
    </reaction>
</comment>
<dbReference type="FunFam" id="1.10.540.10:FF:000028">
    <property type="entry name" value="Acyl-CoA dehydrogenase fadE12"/>
    <property type="match status" value="1"/>
</dbReference>
<dbReference type="InterPro" id="IPR009075">
    <property type="entry name" value="AcylCo_DH/oxidase_C"/>
</dbReference>
<dbReference type="Gene3D" id="2.40.110.10">
    <property type="entry name" value="Butyryl-CoA Dehydrogenase, subunit A, domain 2"/>
    <property type="match status" value="1"/>
</dbReference>
<evidence type="ECO:0000313" key="13">
    <source>
        <dbReference type="Proteomes" id="UP000193577"/>
    </source>
</evidence>
<dbReference type="SUPFAM" id="SSF56645">
    <property type="entry name" value="Acyl-CoA dehydrogenase NM domain-like"/>
    <property type="match status" value="1"/>
</dbReference>
<evidence type="ECO:0000256" key="2">
    <source>
        <dbReference type="ARBA" id="ARBA00009347"/>
    </source>
</evidence>
<protein>
    <recommendedName>
        <fullName evidence="7">Acyl-CoA dehydrogenase fadE12</fullName>
    </recommendedName>
</protein>
<accession>A0A7I7SJG2</accession>
<comment type="similarity">
    <text evidence="2 8">Belongs to the acyl-CoA dehydrogenase family.</text>
</comment>
<evidence type="ECO:0000256" key="6">
    <source>
        <dbReference type="ARBA" id="ARBA00052546"/>
    </source>
</evidence>
<evidence type="ECO:0000259" key="10">
    <source>
        <dbReference type="Pfam" id="PF02770"/>
    </source>
</evidence>
<dbReference type="Gene3D" id="1.10.540.10">
    <property type="entry name" value="Acyl-CoA dehydrogenase/oxidase, N-terminal domain"/>
    <property type="match status" value="1"/>
</dbReference>
<reference evidence="12 13" key="1">
    <citation type="submission" date="2017-04" db="EMBL/GenBank/DDBJ databases">
        <title>The new phylogeny of genus Mycobacterium.</title>
        <authorList>
            <person name="Tortoli E."/>
            <person name="Trovato A."/>
            <person name="Cirillo D.M."/>
        </authorList>
    </citation>
    <scope>NUCLEOTIDE SEQUENCE [LARGE SCALE GENOMIC DNA]</scope>
    <source>
        <strain evidence="12 13">KCTC 19819</strain>
    </source>
</reference>
<dbReference type="InterPro" id="IPR009100">
    <property type="entry name" value="AcylCoA_DH/oxidase_NM_dom_sf"/>
</dbReference>
<dbReference type="Pfam" id="PF02770">
    <property type="entry name" value="Acyl-CoA_dh_M"/>
    <property type="match status" value="1"/>
</dbReference>
<evidence type="ECO:0000256" key="7">
    <source>
        <dbReference type="ARBA" id="ARBA00068025"/>
    </source>
</evidence>
<dbReference type="InterPro" id="IPR037069">
    <property type="entry name" value="AcylCoA_DH/ox_N_sf"/>
</dbReference>
<evidence type="ECO:0000256" key="1">
    <source>
        <dbReference type="ARBA" id="ARBA00001974"/>
    </source>
</evidence>
<evidence type="ECO:0000256" key="5">
    <source>
        <dbReference type="ARBA" id="ARBA00023002"/>
    </source>
</evidence>
<evidence type="ECO:0000256" key="4">
    <source>
        <dbReference type="ARBA" id="ARBA00022827"/>
    </source>
</evidence>
<dbReference type="Proteomes" id="UP000193577">
    <property type="component" value="Unassembled WGS sequence"/>
</dbReference>
<dbReference type="PANTHER" id="PTHR48083">
    <property type="entry name" value="MEDIUM-CHAIN SPECIFIC ACYL-COA DEHYDROGENASE, MITOCHONDRIAL-RELATED"/>
    <property type="match status" value="1"/>
</dbReference>